<dbReference type="EMBL" id="JADEXP010000108">
    <property type="protein sequence ID" value="MBE9067630.1"/>
    <property type="molecule type" value="Genomic_DNA"/>
</dbReference>
<gene>
    <name evidence="1" type="ORF">IQ260_13280</name>
</gene>
<dbReference type="Gene3D" id="1.10.260.80">
    <property type="match status" value="1"/>
</dbReference>
<dbReference type="PANTHER" id="PTHR43885:SF1">
    <property type="entry name" value="SUPERFAMILY HYDROLASE, PUTATIVE (AFU_ORTHOLOGUE AFUA_4G13290)-RELATED"/>
    <property type="match status" value="1"/>
</dbReference>
<dbReference type="InterPro" id="IPR041492">
    <property type="entry name" value="HAD_2"/>
</dbReference>
<dbReference type="InterPro" id="IPR036412">
    <property type="entry name" value="HAD-like_sf"/>
</dbReference>
<dbReference type="PANTHER" id="PTHR43885">
    <property type="entry name" value="HALOACID DEHALOGENASE-LIKE HYDROLASE"/>
    <property type="match status" value="1"/>
</dbReference>
<comment type="caution">
    <text evidence="1">The sequence shown here is derived from an EMBL/GenBank/DDBJ whole genome shotgun (WGS) entry which is preliminary data.</text>
</comment>
<proteinExistence type="predicted"/>
<dbReference type="SFLD" id="SFLDS00003">
    <property type="entry name" value="Haloacid_Dehalogenase"/>
    <property type="match status" value="1"/>
</dbReference>
<dbReference type="Proteomes" id="UP000615026">
    <property type="component" value="Unassembled WGS sequence"/>
</dbReference>
<keyword evidence="2" id="KW-1185">Reference proteome</keyword>
<protein>
    <submittedName>
        <fullName evidence="1">HAD family hydrolase</fullName>
    </submittedName>
</protein>
<name>A0A928ZUD2_LEPEC</name>
<dbReference type="RefSeq" id="WP_193993590.1">
    <property type="nucleotide sequence ID" value="NZ_JADEXP010000108.1"/>
</dbReference>
<dbReference type="SUPFAM" id="SSF56784">
    <property type="entry name" value="HAD-like"/>
    <property type="match status" value="1"/>
</dbReference>
<keyword evidence="1" id="KW-0378">Hydrolase</keyword>
<dbReference type="Gene3D" id="3.40.50.1000">
    <property type="entry name" value="HAD superfamily/HAD-like"/>
    <property type="match status" value="1"/>
</dbReference>
<accession>A0A928ZUD2</accession>
<sequence length="205" mass="22664">MQLTGNDNLANRTCWVFDMDGTLTLGIHDFDAIRAALELPVGSPILESLRRLPPDMAAVKHKQLREIELDIASKATAQPGAHELLALLRNQGKHIGILTRNGKDIAHETLNACGLMDFFEPTLVLSRDCHAPKPEPDGIWALLNTWEAASTDAVMVGDYKFDLMAGQRASTATVYIDNAGEFMWSEYADYGVRSLKEVVDWLQAI</sequence>
<dbReference type="InterPro" id="IPR023214">
    <property type="entry name" value="HAD_sf"/>
</dbReference>
<evidence type="ECO:0000313" key="2">
    <source>
        <dbReference type="Proteomes" id="UP000615026"/>
    </source>
</evidence>
<reference evidence="1" key="1">
    <citation type="submission" date="2020-10" db="EMBL/GenBank/DDBJ databases">
        <authorList>
            <person name="Castelo-Branco R."/>
            <person name="Eusebio N."/>
            <person name="Adriana R."/>
            <person name="Vieira A."/>
            <person name="Brugerolle De Fraissinette N."/>
            <person name="Rezende De Castro R."/>
            <person name="Schneider M.P."/>
            <person name="Vasconcelos V."/>
            <person name="Leao P.N."/>
        </authorList>
    </citation>
    <scope>NUCLEOTIDE SEQUENCE</scope>
    <source>
        <strain evidence="1">LEGE 11479</strain>
    </source>
</reference>
<dbReference type="AlphaFoldDB" id="A0A928ZUD2"/>
<dbReference type="SFLD" id="SFLDG01129">
    <property type="entry name" value="C1.5:_HAD__Beta-PGM__Phosphata"/>
    <property type="match status" value="1"/>
</dbReference>
<evidence type="ECO:0000313" key="1">
    <source>
        <dbReference type="EMBL" id="MBE9067630.1"/>
    </source>
</evidence>
<dbReference type="Pfam" id="PF13419">
    <property type="entry name" value="HAD_2"/>
    <property type="match status" value="1"/>
</dbReference>
<dbReference type="GO" id="GO:0016787">
    <property type="term" value="F:hydrolase activity"/>
    <property type="evidence" value="ECO:0007669"/>
    <property type="project" value="UniProtKB-KW"/>
</dbReference>
<organism evidence="1 2">
    <name type="scientific">Leptolyngbya cf. ectocarpi LEGE 11479</name>
    <dbReference type="NCBI Taxonomy" id="1828722"/>
    <lineage>
        <taxon>Bacteria</taxon>
        <taxon>Bacillati</taxon>
        <taxon>Cyanobacteriota</taxon>
        <taxon>Cyanophyceae</taxon>
        <taxon>Leptolyngbyales</taxon>
        <taxon>Leptolyngbyaceae</taxon>
        <taxon>Leptolyngbya group</taxon>
        <taxon>Leptolyngbya</taxon>
    </lineage>
</organism>